<dbReference type="InterPro" id="IPR003661">
    <property type="entry name" value="HisK_dim/P_dom"/>
</dbReference>
<dbReference type="Proteomes" id="UP000617628">
    <property type="component" value="Unassembled WGS sequence"/>
</dbReference>
<dbReference type="InterPro" id="IPR018062">
    <property type="entry name" value="HTH_AraC-typ_CS"/>
</dbReference>
<evidence type="ECO:0000256" key="6">
    <source>
        <dbReference type="ARBA" id="ARBA00023015"/>
    </source>
</evidence>
<keyword evidence="11" id="KW-0472">Membrane</keyword>
<protein>
    <recommendedName>
        <fullName evidence="2">histidine kinase</fullName>
        <ecNumber evidence="2">2.7.13.3</ecNumber>
    </recommendedName>
</protein>
<dbReference type="InterPro" id="IPR005467">
    <property type="entry name" value="His_kinase_dom"/>
</dbReference>
<dbReference type="SMART" id="SM00387">
    <property type="entry name" value="HATPase_c"/>
    <property type="match status" value="1"/>
</dbReference>
<feature type="compositionally biased region" description="Basic and acidic residues" evidence="10">
    <location>
        <begin position="1051"/>
        <end position="1063"/>
    </location>
</feature>
<evidence type="ECO:0000256" key="9">
    <source>
        <dbReference type="PROSITE-ProRule" id="PRU00169"/>
    </source>
</evidence>
<dbReference type="InterPro" id="IPR036890">
    <property type="entry name" value="HATPase_C_sf"/>
</dbReference>
<evidence type="ECO:0000259" key="14">
    <source>
        <dbReference type="PROSITE" id="PS50110"/>
    </source>
</evidence>
<keyword evidence="4" id="KW-0808">Transferase</keyword>
<gene>
    <name evidence="15" type="ORF">JIN87_03850</name>
</gene>
<evidence type="ECO:0000256" key="4">
    <source>
        <dbReference type="ARBA" id="ARBA00022679"/>
    </source>
</evidence>
<dbReference type="InterPro" id="IPR036097">
    <property type="entry name" value="HisK_dim/P_sf"/>
</dbReference>
<dbReference type="SUPFAM" id="SSF55874">
    <property type="entry name" value="ATPase domain of HSP90 chaperone/DNA topoisomerase II/histidine kinase"/>
    <property type="match status" value="1"/>
</dbReference>
<evidence type="ECO:0000256" key="2">
    <source>
        <dbReference type="ARBA" id="ARBA00012438"/>
    </source>
</evidence>
<dbReference type="CDD" id="cd00082">
    <property type="entry name" value="HisKA"/>
    <property type="match status" value="1"/>
</dbReference>
<dbReference type="Gene3D" id="1.10.287.130">
    <property type="match status" value="1"/>
</dbReference>
<dbReference type="SMART" id="SM00342">
    <property type="entry name" value="HTH_ARAC"/>
    <property type="match status" value="1"/>
</dbReference>
<reference evidence="15" key="1">
    <citation type="submission" date="2021-01" db="EMBL/GenBank/DDBJ databases">
        <title>Modified the classification status of verrucomicrobia.</title>
        <authorList>
            <person name="Feng X."/>
        </authorList>
    </citation>
    <scope>NUCLEOTIDE SEQUENCE</scope>
    <source>
        <strain evidence="15">KCTC 13126</strain>
    </source>
</reference>
<dbReference type="Gene3D" id="2.130.10.10">
    <property type="entry name" value="YVTN repeat-like/Quinoprotein amine dehydrogenase"/>
    <property type="match status" value="2"/>
</dbReference>
<dbReference type="Gene3D" id="1.10.10.60">
    <property type="entry name" value="Homeodomain-like"/>
    <property type="match status" value="1"/>
</dbReference>
<dbReference type="InterPro" id="IPR018060">
    <property type="entry name" value="HTH_AraC"/>
</dbReference>
<feature type="transmembrane region" description="Helical" evidence="11">
    <location>
        <begin position="751"/>
        <end position="772"/>
    </location>
</feature>
<dbReference type="Pfam" id="PF12833">
    <property type="entry name" value="HTH_18"/>
    <property type="match status" value="1"/>
</dbReference>
<evidence type="ECO:0000259" key="12">
    <source>
        <dbReference type="PROSITE" id="PS01124"/>
    </source>
</evidence>
<keyword evidence="16" id="KW-1185">Reference proteome</keyword>
<dbReference type="InterPro" id="IPR004358">
    <property type="entry name" value="Sig_transdc_His_kin-like_C"/>
</dbReference>
<dbReference type="PROSITE" id="PS00041">
    <property type="entry name" value="HTH_ARAC_FAMILY_1"/>
    <property type="match status" value="1"/>
</dbReference>
<comment type="catalytic activity">
    <reaction evidence="1">
        <text>ATP + protein L-histidine = ADP + protein N-phospho-L-histidine.</text>
        <dbReference type="EC" id="2.7.13.3"/>
    </reaction>
</comment>
<evidence type="ECO:0000313" key="16">
    <source>
        <dbReference type="Proteomes" id="UP000617628"/>
    </source>
</evidence>
<dbReference type="Gene3D" id="3.30.565.10">
    <property type="entry name" value="Histidine kinase-like ATPase, C-terminal domain"/>
    <property type="match status" value="1"/>
</dbReference>
<name>A0A934RYR8_9BACT</name>
<dbReference type="SUPFAM" id="SSF46689">
    <property type="entry name" value="Homeodomain-like"/>
    <property type="match status" value="1"/>
</dbReference>
<dbReference type="SUPFAM" id="SSF63829">
    <property type="entry name" value="Calcium-dependent phosphotriesterase"/>
    <property type="match status" value="1"/>
</dbReference>
<keyword evidence="3 9" id="KW-0597">Phosphoprotein</keyword>
<feature type="compositionally biased region" description="Polar residues" evidence="10">
    <location>
        <begin position="1039"/>
        <end position="1048"/>
    </location>
</feature>
<dbReference type="InterPro" id="IPR013783">
    <property type="entry name" value="Ig-like_fold"/>
</dbReference>
<dbReference type="InterPro" id="IPR015943">
    <property type="entry name" value="WD40/YVTN_repeat-like_dom_sf"/>
</dbReference>
<dbReference type="SUPFAM" id="SSF47384">
    <property type="entry name" value="Homodimeric domain of signal transducing histidine kinase"/>
    <property type="match status" value="1"/>
</dbReference>
<feature type="domain" description="Histidine kinase" evidence="13">
    <location>
        <begin position="792"/>
        <end position="1020"/>
    </location>
</feature>
<evidence type="ECO:0000256" key="11">
    <source>
        <dbReference type="SAM" id="Phobius"/>
    </source>
</evidence>
<dbReference type="EC" id="2.7.13.3" evidence="2"/>
<feature type="modified residue" description="4-aspartylphosphate" evidence="9">
    <location>
        <position position="1113"/>
    </location>
</feature>
<evidence type="ECO:0000256" key="1">
    <source>
        <dbReference type="ARBA" id="ARBA00000085"/>
    </source>
</evidence>
<keyword evidence="6" id="KW-0805">Transcription regulation</keyword>
<keyword evidence="11" id="KW-1133">Transmembrane helix</keyword>
<dbReference type="GO" id="GO:0043565">
    <property type="term" value="F:sequence-specific DNA binding"/>
    <property type="evidence" value="ECO:0007669"/>
    <property type="project" value="InterPro"/>
</dbReference>
<dbReference type="SMART" id="SM00448">
    <property type="entry name" value="REC"/>
    <property type="match status" value="1"/>
</dbReference>
<feature type="region of interest" description="Disordered" evidence="10">
    <location>
        <begin position="1020"/>
        <end position="1063"/>
    </location>
</feature>
<evidence type="ECO:0000256" key="7">
    <source>
        <dbReference type="ARBA" id="ARBA00023125"/>
    </source>
</evidence>
<evidence type="ECO:0000256" key="3">
    <source>
        <dbReference type="ARBA" id="ARBA00022553"/>
    </source>
</evidence>
<feature type="domain" description="Response regulatory" evidence="14">
    <location>
        <begin position="1065"/>
        <end position="1180"/>
    </location>
</feature>
<evidence type="ECO:0000256" key="8">
    <source>
        <dbReference type="ARBA" id="ARBA00023163"/>
    </source>
</evidence>
<dbReference type="Gene3D" id="3.40.50.2300">
    <property type="match status" value="1"/>
</dbReference>
<dbReference type="PROSITE" id="PS50110">
    <property type="entry name" value="RESPONSE_REGULATORY"/>
    <property type="match status" value="1"/>
</dbReference>
<dbReference type="PROSITE" id="PS50109">
    <property type="entry name" value="HIS_KIN"/>
    <property type="match status" value="1"/>
</dbReference>
<dbReference type="SUPFAM" id="SSF52172">
    <property type="entry name" value="CheY-like"/>
    <property type="match status" value="1"/>
</dbReference>
<keyword evidence="8" id="KW-0804">Transcription</keyword>
<keyword evidence="5" id="KW-0418">Kinase</keyword>
<dbReference type="Pfam" id="PF00072">
    <property type="entry name" value="Response_reg"/>
    <property type="match status" value="1"/>
</dbReference>
<sequence length="1322" mass="149057">MPKSFLPVLIGTLCALIEVVTAQVPYEVVKRNPIEEPWRWHELEALSELYLTCGVEDEEGKLWLGYEGGVASYDGRVVRHFPSSELAEDARTYSLFSNGTDDVILFTSGGLMRLKDQKWQMLVEYEAGYYSSRNFAATNSHGLTVFATPVGLYQLSGEGVELVADFGERVFDIAFDNADNLWLVLGGEVRILKYANVGRSFPDSSTAQTYALDEQVDTPEIVYNSFEDELLFHSWKPSLPAYRYDKEIDGFLEEDPIGDLDYHNHVTSVSVERYGFLIFSKSALYNRVGGQWSEVLARGELLPLSDTFAFRRSNGNLVLGGHGESVYEIHFADERWESFPGLHFQCEGKNGKLWFISLEGKIVEYDSVTQTAQLHDSGPIDTPVAILGSRDGTIWVSGSHDGVAAVSFYDGEKWTRHQHEDLGRSIGHLSGIELISGEICFGSGSEYVGEHGGMVTYFTTDYGYGHSYLLNPAVPRRIAGMAQSKEGEIWMSGPRLWKFSLPDFRNLGLAKDLGVRWLDHITTDQEGTFWGAAWEFGLLRIKDGESTLYGRDEGLESEQVLYVLNDEYRPGTTWVATRLGISRFEDESWINNVLPRGFQFLREGATLKQDGAGDIWINTANRDWFFRTRNSDFEHSSLKEKFKSVRYRPDTQAPVVTLLEYPRELVSSANIRFAWEAKDYWSLTSEGALEYSYRLDDEDWSVFSKDTSVILTDLSNGEHTLELRVRDRDGNEGRIAEAATFSVIPPLWQRVWFILTLVSVLLVIVVLVVLLVRQRVQGILRLEEFKLQFFTNLSHELRTPISLILGPLEQFLSKYSDKEGTSQLKLAQKNALKLHHLVEQILEFRRFEVSAIQLQYARADLIGIIKNAIANAEPLSQEKKQEVFLVSQLTDYEAWFDPDSVEKILDNLIQNAIKYTEAGGEIFVKATIDEEESNGAVLGVVTVEDNGIGIPENKVAHIFDPFYRVKETHGQKNRGSGLGLALTKNLVERCGGRIQVKSPVVIKDGKAKGTRFVVTLPLLDKPPSSMQTTDEADAPEVLGSSSQGQIPKTVTAEKDSENTTDDRPKILLVEDDPDMRAYLKSELEEGYQILEAKDGNGGLMVAAKEIPDLIVSDVMMPEMDGNDFCWRIKNDEITSHIPVFMLTALKANEHELKSLGKGADDYFTKPVNFPILKQRIRNLFEYRGRLHERYGQLKAEQSIDTKEITSNSLDESFLNRAMRNIDEHLDDPLFDVEALAGLMHMSRMTLYRKFKALTGEAPSGCIRSKRMTRAAELLETGTYNVSEVSDKIGMQDVAYFCTMFKKFHGVTPGDFMAKSKDVSTKE</sequence>
<dbReference type="InterPro" id="IPR009057">
    <property type="entry name" value="Homeodomain-like_sf"/>
</dbReference>
<accession>A0A934RYR8</accession>
<keyword evidence="11" id="KW-0812">Transmembrane</keyword>
<dbReference type="PANTHER" id="PTHR43547">
    <property type="entry name" value="TWO-COMPONENT HISTIDINE KINASE"/>
    <property type="match status" value="1"/>
</dbReference>
<dbReference type="GO" id="GO:0003700">
    <property type="term" value="F:DNA-binding transcription factor activity"/>
    <property type="evidence" value="ECO:0007669"/>
    <property type="project" value="InterPro"/>
</dbReference>
<dbReference type="PROSITE" id="PS01124">
    <property type="entry name" value="HTH_ARAC_FAMILY_2"/>
    <property type="match status" value="1"/>
</dbReference>
<organism evidence="15 16">
    <name type="scientific">Pelagicoccus mobilis</name>
    <dbReference type="NCBI Taxonomy" id="415221"/>
    <lineage>
        <taxon>Bacteria</taxon>
        <taxon>Pseudomonadati</taxon>
        <taxon>Verrucomicrobiota</taxon>
        <taxon>Opitutia</taxon>
        <taxon>Puniceicoccales</taxon>
        <taxon>Pelagicoccaceae</taxon>
        <taxon>Pelagicoccus</taxon>
    </lineage>
</organism>
<dbReference type="InterPro" id="IPR001789">
    <property type="entry name" value="Sig_transdc_resp-reg_receiver"/>
</dbReference>
<dbReference type="SMART" id="SM00388">
    <property type="entry name" value="HisKA"/>
    <property type="match status" value="1"/>
</dbReference>
<evidence type="ECO:0000256" key="10">
    <source>
        <dbReference type="SAM" id="MobiDB-lite"/>
    </source>
</evidence>
<dbReference type="PANTHER" id="PTHR43547:SF2">
    <property type="entry name" value="HYBRID SIGNAL TRANSDUCTION HISTIDINE KINASE C"/>
    <property type="match status" value="1"/>
</dbReference>
<comment type="caution">
    <text evidence="15">The sequence shown here is derived from an EMBL/GenBank/DDBJ whole genome shotgun (WGS) entry which is preliminary data.</text>
</comment>
<dbReference type="RefSeq" id="WP_200354204.1">
    <property type="nucleotide sequence ID" value="NZ_JAENIL010000005.1"/>
</dbReference>
<dbReference type="InterPro" id="IPR011006">
    <property type="entry name" value="CheY-like_superfamily"/>
</dbReference>
<dbReference type="Pfam" id="PF00512">
    <property type="entry name" value="HisKA"/>
    <property type="match status" value="1"/>
</dbReference>
<dbReference type="Pfam" id="PF02518">
    <property type="entry name" value="HATPase_c"/>
    <property type="match status" value="1"/>
</dbReference>
<dbReference type="EMBL" id="JAENIL010000005">
    <property type="protein sequence ID" value="MBK1875988.1"/>
    <property type="molecule type" value="Genomic_DNA"/>
</dbReference>
<keyword evidence="7" id="KW-0238">DNA-binding</keyword>
<dbReference type="PRINTS" id="PR00344">
    <property type="entry name" value="BCTRLSENSOR"/>
</dbReference>
<evidence type="ECO:0000256" key="5">
    <source>
        <dbReference type="ARBA" id="ARBA00022777"/>
    </source>
</evidence>
<dbReference type="Gene3D" id="2.60.40.10">
    <property type="entry name" value="Immunoglobulins"/>
    <property type="match status" value="1"/>
</dbReference>
<proteinExistence type="predicted"/>
<dbReference type="FunFam" id="3.30.565.10:FF:000006">
    <property type="entry name" value="Sensor histidine kinase WalK"/>
    <property type="match status" value="1"/>
</dbReference>
<evidence type="ECO:0000259" key="13">
    <source>
        <dbReference type="PROSITE" id="PS50109"/>
    </source>
</evidence>
<feature type="domain" description="HTH araC/xylS-type" evidence="12">
    <location>
        <begin position="1215"/>
        <end position="1314"/>
    </location>
</feature>
<evidence type="ECO:0000313" key="15">
    <source>
        <dbReference type="EMBL" id="MBK1875988.1"/>
    </source>
</evidence>
<dbReference type="InterPro" id="IPR003594">
    <property type="entry name" value="HATPase_dom"/>
</dbReference>
<dbReference type="GO" id="GO:0000155">
    <property type="term" value="F:phosphorelay sensor kinase activity"/>
    <property type="evidence" value="ECO:0007669"/>
    <property type="project" value="InterPro"/>
</dbReference>